<keyword evidence="2" id="KW-0633">Potassium transport</keyword>
<evidence type="ECO:0000313" key="5">
    <source>
        <dbReference type="EMBL" id="CAI9776503.1"/>
    </source>
</evidence>
<sequence length="183" mass="21336">MDNDVCSLALENRTIFTVLLFHKQWTFEERVKSSYAYRHLNKSVLERAPCSVRILIDYGSFKSFHQTVPFHKQFTIDGRVSVNSFNQNGDQKAFDLRGHSMFRITKLFLAGADDCEALSYTSRLVENPQIELTFSLWLRQWDHMKYEDETGKTVYTQLVNQFRANTVGNQRVILKQNGSSMVH</sequence>
<evidence type="ECO:0000256" key="3">
    <source>
        <dbReference type="ARBA" id="ARBA00022958"/>
    </source>
</evidence>
<dbReference type="InterPro" id="IPR050794">
    <property type="entry name" value="CPA2_transporter"/>
</dbReference>
<dbReference type="GO" id="GO:0006885">
    <property type="term" value="P:regulation of pH"/>
    <property type="evidence" value="ECO:0007669"/>
    <property type="project" value="TreeGrafter"/>
</dbReference>
<dbReference type="GO" id="GO:0012505">
    <property type="term" value="C:endomembrane system"/>
    <property type="evidence" value="ECO:0007669"/>
    <property type="project" value="TreeGrafter"/>
</dbReference>
<proteinExistence type="predicted"/>
<keyword evidence="4" id="KW-0406">Ion transport</keyword>
<name>A0AAD2E545_9LAMI</name>
<evidence type="ECO:0000256" key="2">
    <source>
        <dbReference type="ARBA" id="ARBA00022538"/>
    </source>
</evidence>
<reference evidence="5" key="1">
    <citation type="submission" date="2023-05" db="EMBL/GenBank/DDBJ databases">
        <authorList>
            <person name="Huff M."/>
        </authorList>
    </citation>
    <scope>NUCLEOTIDE SEQUENCE</scope>
</reference>
<keyword evidence="3" id="KW-0630">Potassium</keyword>
<dbReference type="PANTHER" id="PTHR32468">
    <property type="entry name" value="CATION/H + ANTIPORTER"/>
    <property type="match status" value="1"/>
</dbReference>
<dbReference type="GO" id="GO:0006813">
    <property type="term" value="P:potassium ion transport"/>
    <property type="evidence" value="ECO:0007669"/>
    <property type="project" value="UniProtKB-KW"/>
</dbReference>
<accession>A0AAD2E545</accession>
<evidence type="ECO:0000256" key="4">
    <source>
        <dbReference type="ARBA" id="ARBA00023065"/>
    </source>
</evidence>
<organism evidence="5 6">
    <name type="scientific">Fraxinus pennsylvanica</name>
    <dbReference type="NCBI Taxonomy" id="56036"/>
    <lineage>
        <taxon>Eukaryota</taxon>
        <taxon>Viridiplantae</taxon>
        <taxon>Streptophyta</taxon>
        <taxon>Embryophyta</taxon>
        <taxon>Tracheophyta</taxon>
        <taxon>Spermatophyta</taxon>
        <taxon>Magnoliopsida</taxon>
        <taxon>eudicotyledons</taxon>
        <taxon>Gunneridae</taxon>
        <taxon>Pentapetalae</taxon>
        <taxon>asterids</taxon>
        <taxon>lamiids</taxon>
        <taxon>Lamiales</taxon>
        <taxon>Oleaceae</taxon>
        <taxon>Oleeae</taxon>
        <taxon>Fraxinus</taxon>
    </lineage>
</organism>
<keyword evidence="1" id="KW-0813">Transport</keyword>
<dbReference type="GO" id="GO:0098662">
    <property type="term" value="P:inorganic cation transmembrane transport"/>
    <property type="evidence" value="ECO:0007669"/>
    <property type="project" value="TreeGrafter"/>
</dbReference>
<protein>
    <submittedName>
        <fullName evidence="5">Uncharacterized protein</fullName>
    </submittedName>
</protein>
<dbReference type="AlphaFoldDB" id="A0AAD2E545"/>
<evidence type="ECO:0000256" key="1">
    <source>
        <dbReference type="ARBA" id="ARBA00022448"/>
    </source>
</evidence>
<dbReference type="PANTHER" id="PTHR32468:SF164">
    <property type="entry name" value="OS05G0485000 PROTEIN"/>
    <property type="match status" value="1"/>
</dbReference>
<keyword evidence="6" id="KW-1185">Reference proteome</keyword>
<gene>
    <name evidence="5" type="ORF">FPE_LOCUS23933</name>
</gene>
<dbReference type="EMBL" id="OU503049">
    <property type="protein sequence ID" value="CAI9776503.1"/>
    <property type="molecule type" value="Genomic_DNA"/>
</dbReference>
<evidence type="ECO:0000313" key="6">
    <source>
        <dbReference type="Proteomes" id="UP000834106"/>
    </source>
</evidence>
<dbReference type="Proteomes" id="UP000834106">
    <property type="component" value="Chromosome 14"/>
</dbReference>